<dbReference type="Gene3D" id="3.30.40.10">
    <property type="entry name" value="Zinc/RING finger domain, C3HC4 (zinc finger)"/>
    <property type="match status" value="2"/>
</dbReference>
<feature type="compositionally biased region" description="Low complexity" evidence="11">
    <location>
        <begin position="564"/>
        <end position="575"/>
    </location>
</feature>
<dbReference type="SMART" id="SM00502">
    <property type="entry name" value="BBC"/>
    <property type="match status" value="1"/>
</dbReference>
<feature type="region of interest" description="Disordered" evidence="11">
    <location>
        <begin position="641"/>
        <end position="705"/>
    </location>
</feature>
<feature type="compositionally biased region" description="Low complexity" evidence="11">
    <location>
        <begin position="694"/>
        <end position="704"/>
    </location>
</feature>
<dbReference type="SMART" id="SM00297">
    <property type="entry name" value="BROMO"/>
    <property type="match status" value="1"/>
</dbReference>
<evidence type="ECO:0000256" key="7">
    <source>
        <dbReference type="ARBA" id="ARBA00023117"/>
    </source>
</evidence>
<dbReference type="STRING" id="50429.A0A2B4RUB1"/>
<dbReference type="PROSITE" id="PS50014">
    <property type="entry name" value="BROMODOMAIN_2"/>
    <property type="match status" value="1"/>
</dbReference>
<evidence type="ECO:0000259" key="14">
    <source>
        <dbReference type="PROSITE" id="PS50089"/>
    </source>
</evidence>
<feature type="domain" description="RING-type" evidence="14">
    <location>
        <begin position="22"/>
        <end position="80"/>
    </location>
</feature>
<dbReference type="SMART" id="SM00249">
    <property type="entry name" value="PHD"/>
    <property type="match status" value="1"/>
</dbReference>
<evidence type="ECO:0000256" key="3">
    <source>
        <dbReference type="ARBA" id="ARBA00022737"/>
    </source>
</evidence>
<feature type="compositionally biased region" description="Polar residues" evidence="11">
    <location>
        <begin position="496"/>
        <end position="519"/>
    </location>
</feature>
<name>A0A2B4RUB1_STYPI</name>
<sequence>MSEGSATGSADDQEEESVFMLCGLCKKPPVDTSPKLLPCLHSFCLNCLEERFAEQQREKVPSTSASRSSNSIPRLKCPNCGQEFLVPTKGVLGFLDNQFVLENMGKLQRNQENVNRFCTSCEDNSPASSFCLNCSDWLCDACVSAHQRVRVTKDHKIQSEAEYLENSESSDVKPIFCGTHPQEALKLFCANCEKLTCRDCQLLEHKDHKYQFIKEAAVNYRDNLRGQLNRLYEQAQPLTDSIREVEKAAKGLQEREETIVSEIKKSSEMLVKAVKQRENVLLQELKALVLFKHKLLSKQNKDLRLMQKILQHNYGFTRHVLKNGSDMGLLYSKRQLSSRIQNLLSLKYNVLPVAHSDLKFSVETEKLCAVIAKLGSVMTPADRTNTNSFRGLSNTGSFTGLSNSTVSMAMSNRPVCSSSSSRPNPIEALSAVNKRLGPPGSQTFPTKYPSLQAAIVHPSGAGINMNAKVGVVPANGLSRLPLPSATRSLTVKPGTGISTNSFSFGQRSPNVSNLSSITRLSPPRPIRNGNTLPLRHFQDIGSKIVIKSPPPRPPSTGSNHSHQSTSPLSDSSASSLKQNGWDDQPAASEASTQVLKGATSPTGIGDSKVPRLLPVLKRSHSSQELFDPGVSPQVPKLLPVKKRSNSSQGIPDPVESPVATSSPPPVMVKQEKPESPSEFSPCHESMKKQQQDDTTSGESGIEETSSNDDWCAVCRNGGELLCCDTCPKVYHLQCHVPYLSATPSDSWSCGLCQEVDWSSLKQKDKEIVQPGNKRRSSRSGLTEYERKACEKILLELYCHTDSIPFQQRVSKSVPNYYKVISKPMDLSNVRAKLQTQNFAHYQSFSEFVGDCRLIFDNCAIFNEWNGMFNKDRKKAEKATEYAKELQTERGTSGFTVVIVDESEKTKNHALYDLFPYQAKKRKPSRQESIALTVGQLQKKKMMFTVNLTPRLEFKKVAEGADLCSRRMNSEEVTLVDVRFGKMDAEDHLFVRVGEDWVGDKNSGLIYAHLYLQQCPEVDQHPTIAVTVVKEGQLSTQLNGAISS</sequence>
<evidence type="ECO:0000313" key="17">
    <source>
        <dbReference type="Proteomes" id="UP000225706"/>
    </source>
</evidence>
<evidence type="ECO:0000313" key="16">
    <source>
        <dbReference type="EMBL" id="PFX20140.1"/>
    </source>
</evidence>
<evidence type="ECO:0000256" key="1">
    <source>
        <dbReference type="ARBA" id="ARBA00004123"/>
    </source>
</evidence>
<dbReference type="SUPFAM" id="SSF47370">
    <property type="entry name" value="Bromodomain"/>
    <property type="match status" value="1"/>
</dbReference>
<dbReference type="PROSITE" id="PS01359">
    <property type="entry name" value="ZF_PHD_1"/>
    <property type="match status" value="1"/>
</dbReference>
<dbReference type="InterPro" id="IPR013083">
    <property type="entry name" value="Znf_RING/FYVE/PHD"/>
</dbReference>
<dbReference type="AlphaFoldDB" id="A0A2B4RUB1"/>
<reference evidence="17" key="1">
    <citation type="journal article" date="2017" name="bioRxiv">
        <title>Comparative analysis of the genomes of Stylophora pistillata and Acropora digitifera provides evidence for extensive differences between species of corals.</title>
        <authorList>
            <person name="Voolstra C.R."/>
            <person name="Li Y."/>
            <person name="Liew Y.J."/>
            <person name="Baumgarten S."/>
            <person name="Zoccola D."/>
            <person name="Flot J.-F."/>
            <person name="Tambutte S."/>
            <person name="Allemand D."/>
            <person name="Aranda M."/>
        </authorList>
    </citation>
    <scope>NUCLEOTIDE SEQUENCE [LARGE SCALE GENOMIC DNA]</scope>
</reference>
<dbReference type="SUPFAM" id="SSF57903">
    <property type="entry name" value="FYVE/PHD zinc finger"/>
    <property type="match status" value="1"/>
</dbReference>
<dbReference type="GO" id="GO:0008270">
    <property type="term" value="F:zinc ion binding"/>
    <property type="evidence" value="ECO:0007669"/>
    <property type="project" value="UniProtKB-KW"/>
</dbReference>
<evidence type="ECO:0000256" key="9">
    <source>
        <dbReference type="PROSITE-ProRule" id="PRU00024"/>
    </source>
</evidence>
<dbReference type="OrthoDB" id="6020909at2759"/>
<dbReference type="PROSITE" id="PS50119">
    <property type="entry name" value="ZF_BBOX"/>
    <property type="match status" value="2"/>
</dbReference>
<evidence type="ECO:0000256" key="2">
    <source>
        <dbReference type="ARBA" id="ARBA00022723"/>
    </source>
</evidence>
<dbReference type="EMBL" id="LSMT01000328">
    <property type="protein sequence ID" value="PFX20140.1"/>
    <property type="molecule type" value="Genomic_DNA"/>
</dbReference>
<feature type="domain" description="Bromo" evidence="12">
    <location>
        <begin position="797"/>
        <end position="869"/>
    </location>
</feature>
<evidence type="ECO:0000256" key="8">
    <source>
        <dbReference type="ARBA" id="ARBA00023242"/>
    </source>
</evidence>
<dbReference type="PROSITE" id="PS00518">
    <property type="entry name" value="ZF_RING_1"/>
    <property type="match status" value="1"/>
</dbReference>
<dbReference type="GO" id="GO:0000785">
    <property type="term" value="C:chromatin"/>
    <property type="evidence" value="ECO:0007669"/>
    <property type="project" value="TreeGrafter"/>
</dbReference>
<comment type="caution">
    <text evidence="16">The sequence shown here is derived from an EMBL/GenBank/DDBJ whole genome shotgun (WGS) entry which is preliminary data.</text>
</comment>
<feature type="domain" description="B box-type" evidence="15">
    <location>
        <begin position="113"/>
        <end position="160"/>
    </location>
</feature>
<dbReference type="InterPro" id="IPR001487">
    <property type="entry name" value="Bromodomain"/>
</dbReference>
<dbReference type="InterPro" id="IPR003649">
    <property type="entry name" value="Bbox_C"/>
</dbReference>
<keyword evidence="3" id="KW-0677">Repeat</keyword>
<evidence type="ECO:0000256" key="6">
    <source>
        <dbReference type="ARBA" id="ARBA00023054"/>
    </source>
</evidence>
<dbReference type="Gene3D" id="3.30.160.60">
    <property type="entry name" value="Classic Zinc Finger"/>
    <property type="match status" value="1"/>
</dbReference>
<feature type="domain" description="B box-type" evidence="15">
    <location>
        <begin position="172"/>
        <end position="213"/>
    </location>
</feature>
<dbReference type="Pfam" id="PF22586">
    <property type="entry name" value="ANCHR-like_BBOX"/>
    <property type="match status" value="1"/>
</dbReference>
<dbReference type="SMART" id="SM00336">
    <property type="entry name" value="BBOX"/>
    <property type="match status" value="2"/>
</dbReference>
<evidence type="ECO:0000256" key="4">
    <source>
        <dbReference type="ARBA" id="ARBA00022771"/>
    </source>
</evidence>
<feature type="domain" description="PHD-type" evidence="13">
    <location>
        <begin position="708"/>
        <end position="755"/>
    </location>
</feature>
<evidence type="ECO:0000256" key="10">
    <source>
        <dbReference type="PROSITE-ProRule" id="PRU00035"/>
    </source>
</evidence>
<dbReference type="InterPro" id="IPR019786">
    <property type="entry name" value="Zinc_finger_PHD-type_CS"/>
</dbReference>
<accession>A0A2B4RUB1</accession>
<dbReference type="InterPro" id="IPR001965">
    <property type="entry name" value="Znf_PHD"/>
</dbReference>
<dbReference type="InterPro" id="IPR017907">
    <property type="entry name" value="Znf_RING_CS"/>
</dbReference>
<dbReference type="Pfam" id="PF00628">
    <property type="entry name" value="PHD"/>
    <property type="match status" value="1"/>
</dbReference>
<dbReference type="InterPro" id="IPR001841">
    <property type="entry name" value="Znf_RING"/>
</dbReference>
<dbReference type="SUPFAM" id="SSF57850">
    <property type="entry name" value="RING/U-box"/>
    <property type="match status" value="1"/>
</dbReference>
<evidence type="ECO:0000259" key="13">
    <source>
        <dbReference type="PROSITE" id="PS50016"/>
    </source>
</evidence>
<keyword evidence="6" id="KW-0175">Coiled coil</keyword>
<dbReference type="Proteomes" id="UP000225706">
    <property type="component" value="Unassembled WGS sequence"/>
</dbReference>
<dbReference type="PROSITE" id="PS50089">
    <property type="entry name" value="ZF_RING_2"/>
    <property type="match status" value="1"/>
</dbReference>
<protein>
    <submittedName>
        <fullName evidence="16">E3 ubiquitin-protein ligase TRIM33</fullName>
    </submittedName>
</protein>
<evidence type="ECO:0000256" key="5">
    <source>
        <dbReference type="ARBA" id="ARBA00022833"/>
    </source>
</evidence>
<keyword evidence="17" id="KW-1185">Reference proteome</keyword>
<dbReference type="CDD" id="cd15541">
    <property type="entry name" value="PHD_TIF1_like"/>
    <property type="match status" value="1"/>
</dbReference>
<dbReference type="PANTHER" id="PTHR45915">
    <property type="entry name" value="TRANSCRIPTION INTERMEDIARY FACTOR"/>
    <property type="match status" value="1"/>
</dbReference>
<dbReference type="PROSITE" id="PS50016">
    <property type="entry name" value="ZF_PHD_2"/>
    <property type="match status" value="1"/>
</dbReference>
<dbReference type="Gene3D" id="1.20.920.10">
    <property type="entry name" value="Bromodomain-like"/>
    <property type="match status" value="1"/>
</dbReference>
<evidence type="ECO:0000259" key="15">
    <source>
        <dbReference type="PROSITE" id="PS50119"/>
    </source>
</evidence>
<dbReference type="Pfam" id="PF00643">
    <property type="entry name" value="zf-B_box"/>
    <property type="match status" value="1"/>
</dbReference>
<dbReference type="InterPro" id="IPR011011">
    <property type="entry name" value="Znf_FYVE_PHD"/>
</dbReference>
<evidence type="ECO:0000259" key="12">
    <source>
        <dbReference type="PROSITE" id="PS50014"/>
    </source>
</evidence>
<dbReference type="PANTHER" id="PTHR45915:SF6">
    <property type="entry name" value="E3 UBIQUITIN-PROTEIN LIGASE TRIM33"/>
    <property type="match status" value="1"/>
</dbReference>
<keyword evidence="7 10" id="KW-0103">Bromodomain</keyword>
<comment type="subcellular location">
    <subcellularLocation>
        <location evidence="1">Nucleus</location>
    </subcellularLocation>
</comment>
<keyword evidence="8" id="KW-0539">Nucleus</keyword>
<evidence type="ECO:0000256" key="11">
    <source>
        <dbReference type="SAM" id="MobiDB-lite"/>
    </source>
</evidence>
<keyword evidence="2" id="KW-0479">Metal-binding</keyword>
<gene>
    <name evidence="16" type="primary">trim33</name>
    <name evidence="16" type="ORF">AWC38_SpisGene15420</name>
</gene>
<dbReference type="Pfam" id="PF00439">
    <property type="entry name" value="Bromodomain"/>
    <property type="match status" value="1"/>
</dbReference>
<dbReference type="CDD" id="cd19775">
    <property type="entry name" value="Bbox2_TIF1_C-VI"/>
    <property type="match status" value="1"/>
</dbReference>
<dbReference type="SMART" id="SM00184">
    <property type="entry name" value="RING"/>
    <property type="match status" value="1"/>
</dbReference>
<dbReference type="InterPro" id="IPR019787">
    <property type="entry name" value="Znf_PHD-finger"/>
</dbReference>
<dbReference type="SUPFAM" id="SSF57845">
    <property type="entry name" value="B-box zinc-binding domain"/>
    <property type="match status" value="1"/>
</dbReference>
<feature type="compositionally biased region" description="Polar residues" evidence="11">
    <location>
        <begin position="589"/>
        <end position="602"/>
    </location>
</feature>
<keyword evidence="5" id="KW-0862">Zinc</keyword>
<organism evidence="16 17">
    <name type="scientific">Stylophora pistillata</name>
    <name type="common">Smooth cauliflower coral</name>
    <dbReference type="NCBI Taxonomy" id="50429"/>
    <lineage>
        <taxon>Eukaryota</taxon>
        <taxon>Metazoa</taxon>
        <taxon>Cnidaria</taxon>
        <taxon>Anthozoa</taxon>
        <taxon>Hexacorallia</taxon>
        <taxon>Scleractinia</taxon>
        <taxon>Astrocoeniina</taxon>
        <taxon>Pocilloporidae</taxon>
        <taxon>Stylophora</taxon>
    </lineage>
</organism>
<dbReference type="CDD" id="cd19805">
    <property type="entry name" value="Bbox1_TIF1"/>
    <property type="match status" value="1"/>
</dbReference>
<proteinExistence type="predicted"/>
<dbReference type="InterPro" id="IPR036427">
    <property type="entry name" value="Bromodomain-like_sf"/>
</dbReference>
<feature type="region of interest" description="Disordered" evidence="11">
    <location>
        <begin position="486"/>
        <end position="609"/>
    </location>
</feature>
<dbReference type="GO" id="GO:0005634">
    <property type="term" value="C:nucleus"/>
    <property type="evidence" value="ECO:0007669"/>
    <property type="project" value="UniProtKB-SubCell"/>
</dbReference>
<keyword evidence="4 9" id="KW-0863">Zinc-finger</keyword>
<dbReference type="InterPro" id="IPR000315">
    <property type="entry name" value="Znf_B-box"/>
</dbReference>